<dbReference type="EMBL" id="CP012836">
    <property type="protein sequence ID" value="AMQ55006.1"/>
    <property type="molecule type" value="Genomic_DNA"/>
</dbReference>
<accession>A0A142EIQ1</accession>
<protein>
    <submittedName>
        <fullName evidence="1">Uncharacterized protein</fullName>
    </submittedName>
</protein>
<keyword evidence="2" id="KW-1185">Reference proteome</keyword>
<reference evidence="1 2" key="2">
    <citation type="journal article" date="2016" name="Genome Announc.">
        <title>Complete Genome Sequence of Algoriphagus sp. Strain M8-2, Isolated from a Brackish Lake.</title>
        <authorList>
            <person name="Muraguchi Y."/>
            <person name="Kushimoto K."/>
            <person name="Ohtsubo Y."/>
            <person name="Suzuki T."/>
            <person name="Dohra H."/>
            <person name="Kimbara K."/>
            <person name="Shintani M."/>
        </authorList>
    </citation>
    <scope>NUCLEOTIDE SEQUENCE [LARGE SCALE GENOMIC DNA]</scope>
    <source>
        <strain evidence="1 2">M8-2</strain>
    </source>
</reference>
<dbReference type="Proteomes" id="UP000073816">
    <property type="component" value="Chromosome"/>
</dbReference>
<dbReference type="STRING" id="1727163.AO498_01290"/>
<sequence>MLPAVARYLSLLYLKKYLHRYLLIYRDEVRKLKKGKQKAVALGRIEKEIGYTRYHGNMLPAVTRYLSLLYLKKYLHRYLLIYRDEVRKLKKGKQKAVALGRIEKEIGYTRYHGNMLSSVARYLSLLYL</sequence>
<organism evidence="1 2">
    <name type="scientific">Algoriphagus sanaruensis</name>
    <dbReference type="NCBI Taxonomy" id="1727163"/>
    <lineage>
        <taxon>Bacteria</taxon>
        <taxon>Pseudomonadati</taxon>
        <taxon>Bacteroidota</taxon>
        <taxon>Cytophagia</taxon>
        <taxon>Cytophagales</taxon>
        <taxon>Cyclobacteriaceae</taxon>
        <taxon>Algoriphagus</taxon>
    </lineage>
</organism>
<dbReference type="KEGG" id="alm:AO498_01290"/>
<reference evidence="2" key="1">
    <citation type="submission" date="2015-09" db="EMBL/GenBank/DDBJ databases">
        <title>Complete sequence of Algoriphagus sp. M8-2.</title>
        <authorList>
            <person name="Shintani M."/>
        </authorList>
    </citation>
    <scope>NUCLEOTIDE SEQUENCE [LARGE SCALE GENOMIC DNA]</scope>
    <source>
        <strain evidence="2">M8-2</strain>
    </source>
</reference>
<dbReference type="PATRIC" id="fig|1727163.4.peg.266"/>
<name>A0A142EIQ1_9BACT</name>
<proteinExistence type="predicted"/>
<gene>
    <name evidence="1" type="ORF">AO498_01290</name>
</gene>
<dbReference type="RefSeq" id="WP_067542655.1">
    <property type="nucleotide sequence ID" value="NZ_CP012836.1"/>
</dbReference>
<evidence type="ECO:0000313" key="2">
    <source>
        <dbReference type="Proteomes" id="UP000073816"/>
    </source>
</evidence>
<dbReference type="AlphaFoldDB" id="A0A142EIQ1"/>
<evidence type="ECO:0000313" key="1">
    <source>
        <dbReference type="EMBL" id="AMQ55006.1"/>
    </source>
</evidence>